<organism evidence="2 3">
    <name type="scientific">Streptomyces chartreusis</name>
    <dbReference type="NCBI Taxonomy" id="1969"/>
    <lineage>
        <taxon>Bacteria</taxon>
        <taxon>Bacillati</taxon>
        <taxon>Actinomycetota</taxon>
        <taxon>Actinomycetes</taxon>
        <taxon>Kitasatosporales</taxon>
        <taxon>Streptomycetaceae</taxon>
        <taxon>Streptomyces</taxon>
    </lineage>
</organism>
<dbReference type="RefSeq" id="WP_176576342.1">
    <property type="nucleotide sequence ID" value="NZ_CBDRGH010000069.1"/>
</dbReference>
<dbReference type="Proteomes" id="UP000509418">
    <property type="component" value="Chromosome"/>
</dbReference>
<proteinExistence type="predicted"/>
<evidence type="ECO:0000313" key="2">
    <source>
        <dbReference type="EMBL" id="QKZ20282.1"/>
    </source>
</evidence>
<keyword evidence="1" id="KW-0732">Signal</keyword>
<keyword evidence="3" id="KW-1185">Reference proteome</keyword>
<gene>
    <name evidence="2" type="ORF">HUT05_24775</name>
</gene>
<feature type="signal peptide" evidence="1">
    <location>
        <begin position="1"/>
        <end position="18"/>
    </location>
</feature>
<evidence type="ECO:0000313" key="3">
    <source>
        <dbReference type="Proteomes" id="UP000509418"/>
    </source>
</evidence>
<accession>A0A7H8TBE8</accession>
<dbReference type="EMBL" id="CP056041">
    <property type="protein sequence ID" value="QKZ20282.1"/>
    <property type="molecule type" value="Genomic_DNA"/>
</dbReference>
<dbReference type="AlphaFoldDB" id="A0A7H8TBE8"/>
<protein>
    <recommendedName>
        <fullName evidence="4">Protein kilB</fullName>
    </recommendedName>
</protein>
<evidence type="ECO:0008006" key="4">
    <source>
        <dbReference type="Google" id="ProtNLM"/>
    </source>
</evidence>
<name>A0A7H8TBE8_STRCX</name>
<reference evidence="2 3" key="1">
    <citation type="submission" date="2020-06" db="EMBL/GenBank/DDBJ databases">
        <title>Genome mining for natural products.</title>
        <authorList>
            <person name="Zhang B."/>
            <person name="Shi J."/>
            <person name="Ge H."/>
        </authorList>
    </citation>
    <scope>NUCLEOTIDE SEQUENCE [LARGE SCALE GENOMIC DNA]</scope>
    <source>
        <strain evidence="2 3">NA02069</strain>
    </source>
</reference>
<sequence length="157" mass="17116">MLTALLAVAGTLLGTAVAAQLQDRSARRAEAVQRRERARAETIDAVRHLAGALSDHRRAMYLRAEAALAGSPHELIERLRADSHHTRSQVNQPHLALRLLVTDRTVRTAADTMIVATYAMRSAGDSWEALEAARVQAVEAHDAFVDSAARHLQAADR</sequence>
<feature type="chain" id="PRO_5039323732" description="Protein kilB" evidence="1">
    <location>
        <begin position="19"/>
        <end position="157"/>
    </location>
</feature>
<evidence type="ECO:0000256" key="1">
    <source>
        <dbReference type="SAM" id="SignalP"/>
    </source>
</evidence>